<evidence type="ECO:0000313" key="1">
    <source>
        <dbReference type="EMBL" id="TLP92921.1"/>
    </source>
</evidence>
<gene>
    <name evidence="1" type="ORF">FEF26_14165</name>
</gene>
<dbReference type="EMBL" id="VAVZ01000054">
    <property type="protein sequence ID" value="TLP92921.1"/>
    <property type="molecule type" value="Genomic_DNA"/>
</dbReference>
<dbReference type="Proteomes" id="UP000310458">
    <property type="component" value="Unassembled WGS sequence"/>
</dbReference>
<keyword evidence="2" id="KW-1185">Reference proteome</keyword>
<comment type="caution">
    <text evidence="1">The sequence shown here is derived from an EMBL/GenBank/DDBJ whole genome shotgun (WGS) entry which is preliminary data.</text>
</comment>
<dbReference type="OrthoDB" id="9804380at2"/>
<evidence type="ECO:0000313" key="2">
    <source>
        <dbReference type="Proteomes" id="UP000310458"/>
    </source>
</evidence>
<name>A0A5R9B7B5_9MICC</name>
<sequence>MAWRFVNRSEIVFLGGLAPDEMGNLETVLGVLPLGSFWPQGATPTQVSTGWCFWRGSQVFETVGSSR</sequence>
<accession>A0A5R9B7B5</accession>
<organism evidence="1 2">
    <name type="scientific">Nesterenkonia salmonea</name>
    <dbReference type="NCBI Taxonomy" id="1804987"/>
    <lineage>
        <taxon>Bacteria</taxon>
        <taxon>Bacillati</taxon>
        <taxon>Actinomycetota</taxon>
        <taxon>Actinomycetes</taxon>
        <taxon>Micrococcales</taxon>
        <taxon>Micrococcaceae</taxon>
        <taxon>Nesterenkonia</taxon>
    </lineage>
</organism>
<dbReference type="AlphaFoldDB" id="A0A5R9B7B5"/>
<proteinExistence type="predicted"/>
<protein>
    <submittedName>
        <fullName evidence="1">Uncharacterized protein</fullName>
    </submittedName>
</protein>
<reference evidence="1 2" key="1">
    <citation type="submission" date="2019-05" db="EMBL/GenBank/DDBJ databases">
        <title>Nesterenkonia sp. GY074 isolated from the Southern Atlantic Ocean.</title>
        <authorList>
            <person name="Zhang G."/>
        </authorList>
    </citation>
    <scope>NUCLEOTIDE SEQUENCE [LARGE SCALE GENOMIC DNA]</scope>
    <source>
        <strain evidence="1 2">GY074</strain>
    </source>
</reference>